<feature type="compositionally biased region" description="Basic and acidic residues" evidence="2">
    <location>
        <begin position="541"/>
        <end position="552"/>
    </location>
</feature>
<dbReference type="GO" id="GO:0003676">
    <property type="term" value="F:nucleic acid binding"/>
    <property type="evidence" value="ECO:0007669"/>
    <property type="project" value="InterPro"/>
</dbReference>
<sequence length="683" mass="75879">MDGGDDGDDNDGDSSGDDTDDEDEDEEDEEEEEEHLTSADFAVVIPTVKLVSPPEGTEPVIPPPSTDTTTTGARITVRIQAAISLPPEAEVERLLAMPTPPPSPPTSLSPPFTEERMARCTALSAHLSPPPVPSPLLPSSGCPTQIQTLRMASTQALIDAVTTALPLPPLPPPLYIPPPVNRESFTARPTGGQGIDYGFISTLDAEARRRGIREVGYDIRDTWVDPAEAVPKIAPMTLGEDAQDSRTRISQRVTMDSQRVDLLIEDRIAHQETILIAEEEAQMVETLRVMGDMRREMGDMHAELLALREQPRRARQPGSNARIPDHQDAPRDADRAALTWWNGQIRTLGPDAYTMTWEILKKKMTDKYCPQGEIKKLEIEFWNLKFVANETEKIDKYISGLPDNIYGSVKASKPKTLDETIELANDLMDQKLHTYVERQTDNKRNADDLSKNNHGHQQQPAKRQNVAKVYNIGSGEKKPYEGNLPKCAKCHFHHNGPCTQKCNKCNKIGHFARDCKSSSNTNVVNAQRDNRAIPKGNVGNAEKKGNASRDPDSNVITADGKIVEVDTIMRGYTLNFLNHPFNIDLMPVELDSFDVIIGMDWLRRCHAVIVCDEKLVRVPYGNETLTFHGDESNDGKESRLTIISCSKAQEYMVKGCQIFLVQISAKKEEDKSEGKQLKDVPIV</sequence>
<evidence type="ECO:0000256" key="2">
    <source>
        <dbReference type="SAM" id="MobiDB-lite"/>
    </source>
</evidence>
<comment type="caution">
    <text evidence="4">The sequence shown here is derived from an EMBL/GenBank/DDBJ whole genome shotgun (WGS) entry which is preliminary data.</text>
</comment>
<dbReference type="PROSITE" id="PS50158">
    <property type="entry name" value="ZF_CCHC"/>
    <property type="match status" value="1"/>
</dbReference>
<feature type="domain" description="CCHC-type" evidence="3">
    <location>
        <begin position="501"/>
        <end position="517"/>
    </location>
</feature>
<feature type="region of interest" description="Disordered" evidence="2">
    <location>
        <begin position="441"/>
        <end position="465"/>
    </location>
</feature>
<dbReference type="AlphaFoldDB" id="A0A6L2N1T7"/>
<name>A0A6L2N1T7_TANCI</name>
<feature type="compositionally biased region" description="Basic and acidic residues" evidence="2">
    <location>
        <begin position="441"/>
        <end position="451"/>
    </location>
</feature>
<dbReference type="PANTHER" id="PTHR15503">
    <property type="entry name" value="LDOC1 RELATED"/>
    <property type="match status" value="1"/>
</dbReference>
<organism evidence="4">
    <name type="scientific">Tanacetum cinerariifolium</name>
    <name type="common">Dalmatian daisy</name>
    <name type="synonym">Chrysanthemum cinerariifolium</name>
    <dbReference type="NCBI Taxonomy" id="118510"/>
    <lineage>
        <taxon>Eukaryota</taxon>
        <taxon>Viridiplantae</taxon>
        <taxon>Streptophyta</taxon>
        <taxon>Embryophyta</taxon>
        <taxon>Tracheophyta</taxon>
        <taxon>Spermatophyta</taxon>
        <taxon>Magnoliopsida</taxon>
        <taxon>eudicotyledons</taxon>
        <taxon>Gunneridae</taxon>
        <taxon>Pentapetalae</taxon>
        <taxon>asterids</taxon>
        <taxon>campanulids</taxon>
        <taxon>Asterales</taxon>
        <taxon>Asteraceae</taxon>
        <taxon>Asteroideae</taxon>
        <taxon>Anthemideae</taxon>
        <taxon>Anthemidinae</taxon>
        <taxon>Tanacetum</taxon>
    </lineage>
</organism>
<dbReference type="EMBL" id="BKCJ010007901">
    <property type="protein sequence ID" value="GEU79579.1"/>
    <property type="molecule type" value="Genomic_DNA"/>
</dbReference>
<evidence type="ECO:0000259" key="3">
    <source>
        <dbReference type="PROSITE" id="PS50158"/>
    </source>
</evidence>
<accession>A0A6L2N1T7</accession>
<dbReference type="GO" id="GO:0008270">
    <property type="term" value="F:zinc ion binding"/>
    <property type="evidence" value="ECO:0007669"/>
    <property type="project" value="UniProtKB-KW"/>
</dbReference>
<keyword evidence="1" id="KW-0479">Metal-binding</keyword>
<dbReference type="InterPro" id="IPR001878">
    <property type="entry name" value="Znf_CCHC"/>
</dbReference>
<keyword evidence="1" id="KW-0863">Zinc-finger</keyword>
<dbReference type="Pfam" id="PF08284">
    <property type="entry name" value="RVP_2"/>
    <property type="match status" value="1"/>
</dbReference>
<dbReference type="Gene3D" id="4.10.60.10">
    <property type="entry name" value="Zinc finger, CCHC-type"/>
    <property type="match status" value="1"/>
</dbReference>
<feature type="region of interest" description="Disordered" evidence="2">
    <location>
        <begin position="310"/>
        <end position="331"/>
    </location>
</feature>
<protein>
    <recommendedName>
        <fullName evidence="3">CCHC-type domain-containing protein</fullName>
    </recommendedName>
</protein>
<dbReference type="InterPro" id="IPR032567">
    <property type="entry name" value="RTL1-rel"/>
</dbReference>
<dbReference type="InterPro" id="IPR021109">
    <property type="entry name" value="Peptidase_aspartic_dom_sf"/>
</dbReference>
<feature type="region of interest" description="Disordered" evidence="2">
    <location>
        <begin position="532"/>
        <end position="553"/>
    </location>
</feature>
<dbReference type="Gene3D" id="2.40.70.10">
    <property type="entry name" value="Acid Proteases"/>
    <property type="match status" value="1"/>
</dbReference>
<dbReference type="PANTHER" id="PTHR15503:SF45">
    <property type="entry name" value="RNA-DIRECTED DNA POLYMERASE HOMOLOG"/>
    <property type="match status" value="1"/>
</dbReference>
<feature type="region of interest" description="Disordered" evidence="2">
    <location>
        <begin position="1"/>
        <end position="44"/>
    </location>
</feature>
<evidence type="ECO:0000313" key="4">
    <source>
        <dbReference type="EMBL" id="GEU79579.1"/>
    </source>
</evidence>
<dbReference type="SMART" id="SM00343">
    <property type="entry name" value="ZnF_C2HC"/>
    <property type="match status" value="1"/>
</dbReference>
<feature type="compositionally biased region" description="Acidic residues" evidence="2">
    <location>
        <begin position="1"/>
        <end position="34"/>
    </location>
</feature>
<evidence type="ECO:0000256" key="1">
    <source>
        <dbReference type="PROSITE-ProRule" id="PRU00047"/>
    </source>
</evidence>
<gene>
    <name evidence="4" type="ORF">Tci_051557</name>
</gene>
<keyword evidence="1" id="KW-0862">Zinc</keyword>
<reference evidence="4" key="1">
    <citation type="journal article" date="2019" name="Sci. Rep.">
        <title>Draft genome of Tanacetum cinerariifolium, the natural source of mosquito coil.</title>
        <authorList>
            <person name="Yamashiro T."/>
            <person name="Shiraishi A."/>
            <person name="Satake H."/>
            <person name="Nakayama K."/>
        </authorList>
    </citation>
    <scope>NUCLEOTIDE SEQUENCE</scope>
</reference>
<proteinExistence type="predicted"/>
<dbReference type="Pfam" id="PF00098">
    <property type="entry name" value="zf-CCHC"/>
    <property type="match status" value="1"/>
</dbReference>
<dbReference type="CDD" id="cd00303">
    <property type="entry name" value="retropepsin_like"/>
    <property type="match status" value="1"/>
</dbReference>